<dbReference type="EMBL" id="CP026995">
    <property type="protein sequence ID" value="QLH05739.1"/>
    <property type="molecule type" value="Genomic_DNA"/>
</dbReference>
<feature type="transmembrane region" description="Helical" evidence="1">
    <location>
        <begin position="6"/>
        <end position="27"/>
    </location>
</feature>
<reference evidence="2 3" key="1">
    <citation type="submission" date="2018-02" db="EMBL/GenBank/DDBJ databases">
        <title>Complete genome of Nitrosopumilus ureaphilus PS0.</title>
        <authorList>
            <person name="Qin W."/>
            <person name="Zheng Y."/>
            <person name="Stahl D.A."/>
        </authorList>
    </citation>
    <scope>NUCLEOTIDE SEQUENCE [LARGE SCALE GENOMIC DNA]</scope>
    <source>
        <strain evidence="2 3">PS0</strain>
    </source>
</reference>
<name>A0A7D5R632_9ARCH</name>
<dbReference type="OrthoDB" id="155954at2157"/>
<sequence>MDFYQITVIFWILIIWFIVEILIQIWVKLVNKKFQWLIISKDETPKLSKDGLEKFFQHGYDSKLGWIRKSNTSNHEKGKDGETFWSINEIGARTNPKFENQKSSISCFGDSFTFCRQVNDNETWEHYLSKLEKTNVQNFGVGNYGLDQSILRLEREYSKNQTDIVILAVVPDTICRIVSLWKHYYEYGNTFAFKPRFILKDNKIELIKNIIDEKQKFDNYEKYLKEIQEFDYFFKQKFIKEKISFPYSFNIFKNITRNLLILKWITKIYFYRKLGKDVSKFEWKPMKVIMEINLKWRIKLFQDSNTLILFEKILERFSKFSFDQQFISIFMFIPQKDDMEFIKSNFHFYQNFITTINGINGLHFIDVTKNFLKVDNLDELYSDDNQYGGHLSKQGNELVAKIIYKKLQTIKN</sequence>
<dbReference type="SUPFAM" id="SSF52266">
    <property type="entry name" value="SGNH hydrolase"/>
    <property type="match status" value="1"/>
</dbReference>
<dbReference type="Gene3D" id="3.40.50.1110">
    <property type="entry name" value="SGNH hydrolase"/>
    <property type="match status" value="2"/>
</dbReference>
<evidence type="ECO:0000313" key="3">
    <source>
        <dbReference type="Proteomes" id="UP000509478"/>
    </source>
</evidence>
<dbReference type="AlphaFoldDB" id="A0A7D5R632"/>
<gene>
    <name evidence="2" type="ORF">C5F50_00545</name>
</gene>
<protein>
    <recommendedName>
        <fullName evidence="4">SGNH/GDSL hydrolase family protein</fullName>
    </recommendedName>
</protein>
<evidence type="ECO:0008006" key="4">
    <source>
        <dbReference type="Google" id="ProtNLM"/>
    </source>
</evidence>
<keyword evidence="1" id="KW-1133">Transmembrane helix</keyword>
<organism evidence="2 3">
    <name type="scientific">Nitrosopumilus ureiphilus</name>
    <dbReference type="NCBI Taxonomy" id="1470067"/>
    <lineage>
        <taxon>Archaea</taxon>
        <taxon>Nitrososphaerota</taxon>
        <taxon>Nitrososphaeria</taxon>
        <taxon>Nitrosopumilales</taxon>
        <taxon>Nitrosopumilaceae</taxon>
        <taxon>Nitrosopumilus</taxon>
    </lineage>
</organism>
<dbReference type="RefSeq" id="WP_179371797.1">
    <property type="nucleotide sequence ID" value="NZ_CP026995.1"/>
</dbReference>
<proteinExistence type="predicted"/>
<dbReference type="GeneID" id="56066502"/>
<dbReference type="InterPro" id="IPR036514">
    <property type="entry name" value="SGNH_hydro_sf"/>
</dbReference>
<dbReference type="KEGG" id="nue:C5F50_00545"/>
<keyword evidence="3" id="KW-1185">Reference proteome</keyword>
<evidence type="ECO:0000256" key="1">
    <source>
        <dbReference type="SAM" id="Phobius"/>
    </source>
</evidence>
<keyword evidence="1" id="KW-0472">Membrane</keyword>
<evidence type="ECO:0000313" key="2">
    <source>
        <dbReference type="EMBL" id="QLH05739.1"/>
    </source>
</evidence>
<dbReference type="Proteomes" id="UP000509478">
    <property type="component" value="Chromosome"/>
</dbReference>
<keyword evidence="1" id="KW-0812">Transmembrane</keyword>
<accession>A0A7D5R632</accession>